<dbReference type="Proteomes" id="UP000001514">
    <property type="component" value="Unassembled WGS sequence"/>
</dbReference>
<feature type="region of interest" description="Disordered" evidence="1">
    <location>
        <begin position="168"/>
        <end position="198"/>
    </location>
</feature>
<organism evidence="4">
    <name type="scientific">Selaginella moellendorffii</name>
    <name type="common">Spikemoss</name>
    <dbReference type="NCBI Taxonomy" id="88036"/>
    <lineage>
        <taxon>Eukaryota</taxon>
        <taxon>Viridiplantae</taxon>
        <taxon>Streptophyta</taxon>
        <taxon>Embryophyta</taxon>
        <taxon>Tracheophyta</taxon>
        <taxon>Lycopodiopsida</taxon>
        <taxon>Selaginellales</taxon>
        <taxon>Selaginellaceae</taxon>
        <taxon>Selaginella</taxon>
    </lineage>
</organism>
<protein>
    <recommendedName>
        <fullName evidence="5">Pollen Ole e 1 allergen and extensin family protein</fullName>
    </recommendedName>
</protein>
<dbReference type="PANTHER" id="PTHR47273">
    <property type="entry name" value="EXPRESSED PROTEIN"/>
    <property type="match status" value="1"/>
</dbReference>
<keyword evidence="4" id="KW-1185">Reference proteome</keyword>
<feature type="chain" id="PRO_5003121333" description="Pollen Ole e 1 allergen and extensin family protein" evidence="2">
    <location>
        <begin position="24"/>
        <end position="282"/>
    </location>
</feature>
<evidence type="ECO:0000256" key="1">
    <source>
        <dbReference type="SAM" id="MobiDB-lite"/>
    </source>
</evidence>
<dbReference type="PANTHER" id="PTHR47273:SF4">
    <property type="entry name" value="EXPRESSED PROTEIN"/>
    <property type="match status" value="1"/>
</dbReference>
<evidence type="ECO:0008006" key="5">
    <source>
        <dbReference type="Google" id="ProtNLM"/>
    </source>
</evidence>
<dbReference type="OrthoDB" id="744797at2759"/>
<dbReference type="InParanoid" id="D8QY68"/>
<evidence type="ECO:0000313" key="3">
    <source>
        <dbReference type="EMBL" id="EFJ35558.1"/>
    </source>
</evidence>
<dbReference type="Pfam" id="PF01190">
    <property type="entry name" value="Pollen_Ole_e_1"/>
    <property type="match status" value="1"/>
</dbReference>
<dbReference type="AlphaFoldDB" id="D8QY68"/>
<name>D8QY68_SELML</name>
<feature type="signal peptide" evidence="2">
    <location>
        <begin position="1"/>
        <end position="23"/>
    </location>
</feature>
<accession>D8QY68</accession>
<keyword evidence="2" id="KW-0732">Signal</keyword>
<dbReference type="KEGG" id="smo:SELMODRAFT_405039"/>
<gene>
    <name evidence="3" type="ORF">SELMODRAFT_405039</name>
</gene>
<evidence type="ECO:0000256" key="2">
    <source>
        <dbReference type="SAM" id="SignalP"/>
    </source>
</evidence>
<dbReference type="EMBL" id="GL377568">
    <property type="protein sequence ID" value="EFJ35558.1"/>
    <property type="molecule type" value="Genomic_DNA"/>
</dbReference>
<evidence type="ECO:0000313" key="4">
    <source>
        <dbReference type="Proteomes" id="UP000001514"/>
    </source>
</evidence>
<dbReference type="HOGENOM" id="CLU_988325_0_0_1"/>
<sequence length="282" mass="29553">MGLWSLLAILTAALAALSSLANARKLLDTSNGGEKYGKVMGYVVCDACREKNLTSNSVFLSGMTVSLTCKAVGGQRPFFTAQQATDEQGRFSLDIPSQISGSGDGFKLCAASVAAGEKGITPLQRSCNVAAMEKSHSSLTPYTTIEGHRIFSTGPFVYTPSKSLQSIKSCGESSQDKAKQSKSDASSSSHQFGEEKAPAFPSFPNFGNPLSFPPVSFPNFGGIPSSPASQFPITSLFPPIPANPPPLLSQVPPLAGLPPFLGFPQLPAFQFPFFAAPPPPGN</sequence>
<dbReference type="Gramene" id="EFJ35558">
    <property type="protein sequence ID" value="EFJ35558"/>
    <property type="gene ID" value="SELMODRAFT_405039"/>
</dbReference>
<proteinExistence type="predicted"/>
<dbReference type="STRING" id="88036.D8QY68"/>
<reference evidence="3 4" key="1">
    <citation type="journal article" date="2011" name="Science">
        <title>The Selaginella genome identifies genetic changes associated with the evolution of vascular plants.</title>
        <authorList>
            <person name="Banks J.A."/>
            <person name="Nishiyama T."/>
            <person name="Hasebe M."/>
            <person name="Bowman J.L."/>
            <person name="Gribskov M."/>
            <person name="dePamphilis C."/>
            <person name="Albert V.A."/>
            <person name="Aono N."/>
            <person name="Aoyama T."/>
            <person name="Ambrose B.A."/>
            <person name="Ashton N.W."/>
            <person name="Axtell M.J."/>
            <person name="Barker E."/>
            <person name="Barker M.S."/>
            <person name="Bennetzen J.L."/>
            <person name="Bonawitz N.D."/>
            <person name="Chapple C."/>
            <person name="Cheng C."/>
            <person name="Correa L.G."/>
            <person name="Dacre M."/>
            <person name="DeBarry J."/>
            <person name="Dreyer I."/>
            <person name="Elias M."/>
            <person name="Engstrom E.M."/>
            <person name="Estelle M."/>
            <person name="Feng L."/>
            <person name="Finet C."/>
            <person name="Floyd S.K."/>
            <person name="Frommer W.B."/>
            <person name="Fujita T."/>
            <person name="Gramzow L."/>
            <person name="Gutensohn M."/>
            <person name="Harholt J."/>
            <person name="Hattori M."/>
            <person name="Heyl A."/>
            <person name="Hirai T."/>
            <person name="Hiwatashi Y."/>
            <person name="Ishikawa M."/>
            <person name="Iwata M."/>
            <person name="Karol K.G."/>
            <person name="Koehler B."/>
            <person name="Kolukisaoglu U."/>
            <person name="Kubo M."/>
            <person name="Kurata T."/>
            <person name="Lalonde S."/>
            <person name="Li K."/>
            <person name="Li Y."/>
            <person name="Litt A."/>
            <person name="Lyons E."/>
            <person name="Manning G."/>
            <person name="Maruyama T."/>
            <person name="Michael T.P."/>
            <person name="Mikami K."/>
            <person name="Miyazaki S."/>
            <person name="Morinaga S."/>
            <person name="Murata T."/>
            <person name="Mueller-Roeber B."/>
            <person name="Nelson D.R."/>
            <person name="Obara M."/>
            <person name="Oguri Y."/>
            <person name="Olmstead R.G."/>
            <person name="Onodera N."/>
            <person name="Petersen B.L."/>
            <person name="Pils B."/>
            <person name="Prigge M."/>
            <person name="Rensing S.A."/>
            <person name="Riano-Pachon D.M."/>
            <person name="Roberts A.W."/>
            <person name="Sato Y."/>
            <person name="Scheller H.V."/>
            <person name="Schulz B."/>
            <person name="Schulz C."/>
            <person name="Shakirov E.V."/>
            <person name="Shibagaki N."/>
            <person name="Shinohara N."/>
            <person name="Shippen D.E."/>
            <person name="Soerensen I."/>
            <person name="Sotooka R."/>
            <person name="Sugimoto N."/>
            <person name="Sugita M."/>
            <person name="Sumikawa N."/>
            <person name="Tanurdzic M."/>
            <person name="Theissen G."/>
            <person name="Ulvskov P."/>
            <person name="Wakazuki S."/>
            <person name="Weng J.K."/>
            <person name="Willats W.W."/>
            <person name="Wipf D."/>
            <person name="Wolf P.G."/>
            <person name="Yang L."/>
            <person name="Zimmer A.D."/>
            <person name="Zhu Q."/>
            <person name="Mitros T."/>
            <person name="Hellsten U."/>
            <person name="Loque D."/>
            <person name="Otillar R."/>
            <person name="Salamov A."/>
            <person name="Schmutz J."/>
            <person name="Shapiro H."/>
            <person name="Lindquist E."/>
            <person name="Lucas S."/>
            <person name="Rokhsar D."/>
            <person name="Grigoriev I.V."/>
        </authorList>
    </citation>
    <scope>NUCLEOTIDE SEQUENCE [LARGE SCALE GENOMIC DNA]</scope>
</reference>